<name>A0A4V3I838_9MICO</name>
<keyword evidence="3" id="KW-1185">Reference proteome</keyword>
<dbReference type="RefSeq" id="WP_134503549.1">
    <property type="nucleotide sequence ID" value="NZ_SOEY01000023.1"/>
</dbReference>
<dbReference type="EMBL" id="SOEY01000023">
    <property type="protein sequence ID" value="TFB71898.1"/>
    <property type="molecule type" value="Genomic_DNA"/>
</dbReference>
<reference evidence="2 3" key="1">
    <citation type="submission" date="2019-03" db="EMBL/GenBank/DDBJ databases">
        <title>Genomics of glacier-inhabiting Cryobacterium strains.</title>
        <authorList>
            <person name="Liu Q."/>
            <person name="Xin Y.-H."/>
        </authorList>
    </citation>
    <scope>NUCLEOTIDE SEQUENCE [LARGE SCALE GENOMIC DNA]</scope>
    <source>
        <strain evidence="2 3">HLT2-23</strain>
    </source>
</reference>
<organism evidence="2 3">
    <name type="scientific">Cryobacterium glaciale</name>
    <dbReference type="NCBI Taxonomy" id="1259145"/>
    <lineage>
        <taxon>Bacteria</taxon>
        <taxon>Bacillati</taxon>
        <taxon>Actinomycetota</taxon>
        <taxon>Actinomycetes</taxon>
        <taxon>Micrococcales</taxon>
        <taxon>Microbacteriaceae</taxon>
        <taxon>Cryobacterium</taxon>
    </lineage>
</organism>
<dbReference type="InterPro" id="IPR025101">
    <property type="entry name" value="DUF4012"/>
</dbReference>
<feature type="transmembrane region" description="Helical" evidence="1">
    <location>
        <begin position="20"/>
        <end position="39"/>
    </location>
</feature>
<proteinExistence type="predicted"/>
<protein>
    <submittedName>
        <fullName evidence="2">DUF4012 domain-containing protein</fullName>
    </submittedName>
</protein>
<evidence type="ECO:0000313" key="2">
    <source>
        <dbReference type="EMBL" id="TFB71898.1"/>
    </source>
</evidence>
<dbReference type="Proteomes" id="UP000298173">
    <property type="component" value="Unassembled WGS sequence"/>
</dbReference>
<gene>
    <name evidence="2" type="ORF">E3O06_11605</name>
</gene>
<comment type="caution">
    <text evidence="2">The sequence shown here is derived from an EMBL/GenBank/DDBJ whole genome shotgun (WGS) entry which is preliminary data.</text>
</comment>
<evidence type="ECO:0000256" key="1">
    <source>
        <dbReference type="SAM" id="Phobius"/>
    </source>
</evidence>
<sequence>MHRKDRKVAVGKRRTRRVWLAISLGVFLVVVGATGWVGLQALMAKSELEQAVPLAFAIQHAVTAGDIAAAQDDAAALGEHARSSAKHASDPIWRVFEAVPFLGPNLTALRELTRVVESVSEEAVMPMATLAGSLDLAGLTPVDGAVDLEPLVQAQPAMAGVARALIRASVDVAAIDTYITLEPVRAAIKHLAAVIDTTATRVVSINRAVQFLPTMLGADEQRKYLLMFQNNAEVRATGGLPGAFAEISTDNGQIQITRQASAGGIVFDEPVLDLPLETRGIYTDLVSTFMGDVTLTPQFPITGALTREIWKRTHGTEVDGVISLDPVALSYLLRATGPITLATGEVLTSDNAVQLLLSDVYANYNDPVDQDAVFASAAAGVFAALAGGGADPTALISALAQAGDERRILIWSAHEEDQKLLEGTTLTGDLPVSDASAEKIGVYFNDATGAKMNTHLDTRIDLGEVTCRQDGRPYYAVDVTLTNTAPVDAATSLPESVTGPGTYGVVQGNIKTMMVVYGPPNSLNLGVTRGGEWIAYHSASDAGYPVSQTAVELAPGESSTTRFYLLGADAEHGELEAVHTPVLNLLEGQEVVVGCGEVERK</sequence>
<dbReference type="OrthoDB" id="3203519at2"/>
<dbReference type="Pfam" id="PF13196">
    <property type="entry name" value="DUF4012"/>
    <property type="match status" value="1"/>
</dbReference>
<accession>A0A4V3I838</accession>
<dbReference type="AlphaFoldDB" id="A0A4V3I838"/>
<keyword evidence="1" id="KW-0472">Membrane</keyword>
<evidence type="ECO:0000313" key="3">
    <source>
        <dbReference type="Proteomes" id="UP000298173"/>
    </source>
</evidence>
<keyword evidence="1" id="KW-1133">Transmembrane helix</keyword>
<keyword evidence="1" id="KW-0812">Transmembrane</keyword>